<protein>
    <submittedName>
        <fullName evidence="8">TrbL/VirB6 plasmid conjugal transfer protein</fullName>
    </submittedName>
</protein>
<feature type="transmembrane region" description="Helical" evidence="7">
    <location>
        <begin position="65"/>
        <end position="84"/>
    </location>
</feature>
<feature type="transmembrane region" description="Helical" evidence="7">
    <location>
        <begin position="24"/>
        <end position="44"/>
    </location>
</feature>
<comment type="similarity">
    <text evidence="2">Belongs to the TrbL/VirB6 family.</text>
</comment>
<dbReference type="Pfam" id="PF04610">
    <property type="entry name" value="TrbL"/>
    <property type="match status" value="1"/>
</dbReference>
<sequence length="351" mass="36477">MSFATEIEQAADTLLDGFVTQKSAALAAALTPVAFVGFSLYIIVLGYGAARGQLRDPLTAPLGKFMRFGIVATLALMAGQYQSLAVEGLRGVESGLIGALSGTSTVGAAIDTFMVPFDELSRVMGQELSEQMVPDLLLLLTMGIVVAAEVIIVGIGLGYYLLSKIALALLFAIGPAFILCAAFPPTQRYAESWFGQVLNFILLNVLIVGAFTLVATLAEQFAQSVLSTYSQGGQILRDAIALLILCASLAILMLNLSAIAMGLAGGIALGGGEILPAMALGALNPRGGNTNTGDGLSLGKGPASASPTPSPTSPGSQPGSDSVNGAPQHQYQYQYPTWQTAPYGWRKRRSK</sequence>
<evidence type="ECO:0000256" key="2">
    <source>
        <dbReference type="ARBA" id="ARBA00007802"/>
    </source>
</evidence>
<accession>E8RME6</accession>
<name>E8RME6_ASTEC</name>
<keyword evidence="5 7" id="KW-0472">Membrane</keyword>
<dbReference type="HOGENOM" id="CLU_065797_2_0_5"/>
<feature type="region of interest" description="Disordered" evidence="6">
    <location>
        <begin position="291"/>
        <end position="335"/>
    </location>
</feature>
<dbReference type="EMBL" id="CP002395">
    <property type="protein sequence ID" value="ADU13897.1"/>
    <property type="molecule type" value="Genomic_DNA"/>
</dbReference>
<dbReference type="Proteomes" id="UP000001492">
    <property type="component" value="Chromosome 1"/>
</dbReference>
<reference evidence="9" key="1">
    <citation type="submission" date="2010-12" db="EMBL/GenBank/DDBJ databases">
        <title>Complete sequence of chromosome 1 of Asticcacaulis excentricus CB 48.</title>
        <authorList>
            <consortium name="US DOE Joint Genome Institute"/>
            <person name="Lucas S."/>
            <person name="Copeland A."/>
            <person name="Lapidus A."/>
            <person name="Cheng J.-F."/>
            <person name="Bruce D."/>
            <person name="Goodwin L."/>
            <person name="Pitluck S."/>
            <person name="Teshima H."/>
            <person name="Davenport K."/>
            <person name="Detter J.C."/>
            <person name="Han C."/>
            <person name="Tapia R."/>
            <person name="Land M."/>
            <person name="Hauser L."/>
            <person name="Jeffries C."/>
            <person name="Kyrpides N."/>
            <person name="Ivanova N."/>
            <person name="Ovchinnikova G."/>
            <person name="Brun Y.V."/>
            <person name="Woyke T."/>
        </authorList>
    </citation>
    <scope>NUCLEOTIDE SEQUENCE [LARGE SCALE GENOMIC DNA]</scope>
    <source>
        <strain evidence="9">ATCC 15261 / DSM 4724 / KCTC 12464 / NCIMB 9791 / VKM B-1370 / CB 48</strain>
    </source>
</reference>
<dbReference type="GO" id="GO:0030255">
    <property type="term" value="P:protein secretion by the type IV secretion system"/>
    <property type="evidence" value="ECO:0007669"/>
    <property type="project" value="InterPro"/>
</dbReference>
<keyword evidence="3 7" id="KW-0812">Transmembrane</keyword>
<evidence type="ECO:0000256" key="5">
    <source>
        <dbReference type="ARBA" id="ARBA00023136"/>
    </source>
</evidence>
<dbReference type="KEGG" id="aex:Astex_2241"/>
<feature type="transmembrane region" description="Helical" evidence="7">
    <location>
        <begin position="197"/>
        <end position="219"/>
    </location>
</feature>
<keyword evidence="9" id="KW-1185">Reference proteome</keyword>
<feature type="transmembrane region" description="Helical" evidence="7">
    <location>
        <begin position="239"/>
        <end position="269"/>
    </location>
</feature>
<evidence type="ECO:0000256" key="4">
    <source>
        <dbReference type="ARBA" id="ARBA00022989"/>
    </source>
</evidence>
<evidence type="ECO:0000256" key="6">
    <source>
        <dbReference type="SAM" id="MobiDB-lite"/>
    </source>
</evidence>
<dbReference type="GO" id="GO:0016020">
    <property type="term" value="C:membrane"/>
    <property type="evidence" value="ECO:0007669"/>
    <property type="project" value="UniProtKB-SubCell"/>
</dbReference>
<feature type="transmembrane region" description="Helical" evidence="7">
    <location>
        <begin position="96"/>
        <end position="115"/>
    </location>
</feature>
<evidence type="ECO:0000256" key="1">
    <source>
        <dbReference type="ARBA" id="ARBA00004141"/>
    </source>
</evidence>
<feature type="compositionally biased region" description="Polar residues" evidence="6">
    <location>
        <begin position="321"/>
        <end position="335"/>
    </location>
</feature>
<evidence type="ECO:0000256" key="7">
    <source>
        <dbReference type="SAM" id="Phobius"/>
    </source>
</evidence>
<dbReference type="InterPro" id="IPR007688">
    <property type="entry name" value="Conjugal_tfr_TrbL/VirB6"/>
</dbReference>
<dbReference type="STRING" id="573065.Astex_2241"/>
<dbReference type="AlphaFoldDB" id="E8RME6"/>
<organism evidence="8 9">
    <name type="scientific">Asticcacaulis excentricus (strain ATCC 15261 / DSM 4724 / KCTC 12464 / NCIMB 9791 / VKM B-1370 / CB 48)</name>
    <dbReference type="NCBI Taxonomy" id="573065"/>
    <lineage>
        <taxon>Bacteria</taxon>
        <taxon>Pseudomonadati</taxon>
        <taxon>Pseudomonadota</taxon>
        <taxon>Alphaproteobacteria</taxon>
        <taxon>Caulobacterales</taxon>
        <taxon>Caulobacteraceae</taxon>
        <taxon>Asticcacaulis</taxon>
    </lineage>
</organism>
<dbReference type="OrthoDB" id="7854576at2"/>
<gene>
    <name evidence="8" type="ordered locus">Astex_2241</name>
</gene>
<feature type="transmembrane region" description="Helical" evidence="7">
    <location>
        <begin position="136"/>
        <end position="159"/>
    </location>
</feature>
<keyword evidence="4 7" id="KW-1133">Transmembrane helix</keyword>
<feature type="transmembrane region" description="Helical" evidence="7">
    <location>
        <begin position="165"/>
        <end position="185"/>
    </location>
</feature>
<evidence type="ECO:0000313" key="8">
    <source>
        <dbReference type="EMBL" id="ADU13897.1"/>
    </source>
</evidence>
<dbReference type="RefSeq" id="WP_013479725.1">
    <property type="nucleotide sequence ID" value="NC_014816.1"/>
</dbReference>
<proteinExistence type="inferred from homology"/>
<evidence type="ECO:0000256" key="3">
    <source>
        <dbReference type="ARBA" id="ARBA00022692"/>
    </source>
</evidence>
<dbReference type="eggNOG" id="COG3704">
    <property type="taxonomic scope" value="Bacteria"/>
</dbReference>
<feature type="compositionally biased region" description="Low complexity" evidence="6">
    <location>
        <begin position="301"/>
        <end position="320"/>
    </location>
</feature>
<evidence type="ECO:0000313" key="9">
    <source>
        <dbReference type="Proteomes" id="UP000001492"/>
    </source>
</evidence>
<comment type="subcellular location">
    <subcellularLocation>
        <location evidence="1">Membrane</location>
        <topology evidence="1">Multi-pass membrane protein</topology>
    </subcellularLocation>
</comment>